<accession>A0A9X4AIB8</accession>
<dbReference type="Gene3D" id="3.90.1150.10">
    <property type="entry name" value="Aspartate Aminotransferase, domain 1"/>
    <property type="match status" value="1"/>
</dbReference>
<dbReference type="InterPro" id="IPR015422">
    <property type="entry name" value="PyrdxlP-dep_Trfase_small"/>
</dbReference>
<dbReference type="PANTHER" id="PTHR11601">
    <property type="entry name" value="CYSTEINE DESULFURYLASE FAMILY MEMBER"/>
    <property type="match status" value="1"/>
</dbReference>
<dbReference type="Proteomes" id="UP001145072">
    <property type="component" value="Unassembled WGS sequence"/>
</dbReference>
<keyword evidence="2" id="KW-0663">Pyridoxal phosphate</keyword>
<protein>
    <submittedName>
        <fullName evidence="4">IscS subfamily cysteine desulfurase</fullName>
    </submittedName>
</protein>
<name>A0A9X4AIB8_9BACI</name>
<evidence type="ECO:0000256" key="1">
    <source>
        <dbReference type="ARBA" id="ARBA00001933"/>
    </source>
</evidence>
<reference evidence="4" key="1">
    <citation type="submission" date="2022-06" db="EMBL/GenBank/DDBJ databases">
        <title>Aquibacillus sp. a new bacterium isolated from soil saline samples.</title>
        <authorList>
            <person name="Galisteo C."/>
            <person name="De La Haba R."/>
            <person name="Sanchez-Porro C."/>
            <person name="Ventosa A."/>
        </authorList>
    </citation>
    <scope>NUCLEOTIDE SEQUENCE</scope>
    <source>
        <strain evidence="4">JCM 12387</strain>
    </source>
</reference>
<organism evidence="4 5">
    <name type="scientific">Aquibacillus koreensis</name>
    <dbReference type="NCBI Taxonomy" id="279446"/>
    <lineage>
        <taxon>Bacteria</taxon>
        <taxon>Bacillati</taxon>
        <taxon>Bacillota</taxon>
        <taxon>Bacilli</taxon>
        <taxon>Bacillales</taxon>
        <taxon>Bacillaceae</taxon>
        <taxon>Aquibacillus</taxon>
    </lineage>
</organism>
<sequence>MIYLDYAATTPMSTQALQVYSEVSKNYFGNANSLHDLGTSSKDIVTQCKIELAKFIEAPSNGIFFTSGGTESNMLAIQNLLKASQNKGKHIITTAIEHSSLFNYFNQLEKEHGYTVTYLGIDKKAQVDIQHIQQAITSETVLVSIQHANSEIGAIQSLKEIGDFLHKHDVLFHSDCVQTFGKIPISVKACNLDSISISSHKNYGPKGVGAIYLNPNLVLYQPTNVKPGTTDVAGVAAFIAAMQENAPYMEKEYQRIKVLRDLFVSEVVKRDIAAEVLTFDQQMPHIISLLLDRVKGDYAMLEFNRAGIAISTGSACSIGHQEPSRTILALGKSADEAKRLIRLSLGKSTEQADLEKAAKVCQNIISHY</sequence>
<dbReference type="AlphaFoldDB" id="A0A9X4AIB8"/>
<dbReference type="InterPro" id="IPR016454">
    <property type="entry name" value="Cysteine_dSase"/>
</dbReference>
<gene>
    <name evidence="4" type="ORF">NC661_01935</name>
</gene>
<dbReference type="InterPro" id="IPR015424">
    <property type="entry name" value="PyrdxlP-dep_Trfase"/>
</dbReference>
<keyword evidence="5" id="KW-1185">Reference proteome</keyword>
<dbReference type="InterPro" id="IPR015421">
    <property type="entry name" value="PyrdxlP-dep_Trfase_major"/>
</dbReference>
<dbReference type="EMBL" id="JAMQJZ010000001">
    <property type="protein sequence ID" value="MDC3419138.1"/>
    <property type="molecule type" value="Genomic_DNA"/>
</dbReference>
<feature type="domain" description="Aminotransferase class V" evidence="3">
    <location>
        <begin position="2"/>
        <end position="355"/>
    </location>
</feature>
<dbReference type="RefSeq" id="WP_259871992.1">
    <property type="nucleotide sequence ID" value="NZ_JAMQJZ010000001.1"/>
</dbReference>
<evidence type="ECO:0000313" key="4">
    <source>
        <dbReference type="EMBL" id="MDC3419138.1"/>
    </source>
</evidence>
<dbReference type="PANTHER" id="PTHR11601:SF36">
    <property type="entry name" value="CYSTEINE DESULFURASE NIFS-RELATED"/>
    <property type="match status" value="1"/>
</dbReference>
<dbReference type="InterPro" id="IPR000192">
    <property type="entry name" value="Aminotrans_V_dom"/>
</dbReference>
<dbReference type="Gene3D" id="1.10.260.50">
    <property type="match status" value="1"/>
</dbReference>
<dbReference type="Pfam" id="PF00266">
    <property type="entry name" value="Aminotran_5"/>
    <property type="match status" value="1"/>
</dbReference>
<dbReference type="SUPFAM" id="SSF53383">
    <property type="entry name" value="PLP-dependent transferases"/>
    <property type="match status" value="1"/>
</dbReference>
<proteinExistence type="predicted"/>
<comment type="caution">
    <text evidence="4">The sequence shown here is derived from an EMBL/GenBank/DDBJ whole genome shotgun (WGS) entry which is preliminary data.</text>
</comment>
<evidence type="ECO:0000313" key="5">
    <source>
        <dbReference type="Proteomes" id="UP001145072"/>
    </source>
</evidence>
<evidence type="ECO:0000259" key="3">
    <source>
        <dbReference type="Pfam" id="PF00266"/>
    </source>
</evidence>
<dbReference type="GO" id="GO:0003824">
    <property type="term" value="F:catalytic activity"/>
    <property type="evidence" value="ECO:0007669"/>
    <property type="project" value="UniProtKB-ARBA"/>
</dbReference>
<dbReference type="PIRSF" id="PIRSF005572">
    <property type="entry name" value="NifS"/>
    <property type="match status" value="1"/>
</dbReference>
<dbReference type="NCBIfam" id="NF002806">
    <property type="entry name" value="PRK02948.1"/>
    <property type="match status" value="1"/>
</dbReference>
<comment type="cofactor">
    <cofactor evidence="1">
        <name>pyridoxal 5'-phosphate</name>
        <dbReference type="ChEBI" id="CHEBI:597326"/>
    </cofactor>
</comment>
<dbReference type="Gene3D" id="3.40.640.10">
    <property type="entry name" value="Type I PLP-dependent aspartate aminotransferase-like (Major domain)"/>
    <property type="match status" value="1"/>
</dbReference>
<evidence type="ECO:0000256" key="2">
    <source>
        <dbReference type="ARBA" id="ARBA00022898"/>
    </source>
</evidence>